<keyword evidence="3" id="KW-0731">Sigma factor</keyword>
<dbReference type="Gene3D" id="1.10.1740.10">
    <property type="match status" value="1"/>
</dbReference>
<accession>A0AAU8MNC5</accession>
<comment type="similarity">
    <text evidence="1">Belongs to the sigma-70 factor family. ECF subfamily.</text>
</comment>
<dbReference type="Gene3D" id="1.10.10.10">
    <property type="entry name" value="Winged helix-like DNA-binding domain superfamily/Winged helix DNA-binding domain"/>
    <property type="match status" value="1"/>
</dbReference>
<dbReference type="InterPro" id="IPR036388">
    <property type="entry name" value="WH-like_DNA-bd_sf"/>
</dbReference>
<evidence type="ECO:0000259" key="5">
    <source>
        <dbReference type="Pfam" id="PF07638"/>
    </source>
</evidence>
<sequence>MPAAQPVWSLPDATVESVTVLLHQARDGRSDAWDLIYTRIYQDLHRLARAQLRQRQRRAPLSPTSLISEAWLKMAGAAASAENRFHLIALIARAMRYAILDETKKAVADKRGSRIEFVPLEGEHRIGENARMEQLVLMDQLLEHLGKVDERLVSIVELRYFGGLSDKEIGHLLGVGEDRIRREWRTARSYLIARLGQGDSLDLPAN</sequence>
<gene>
    <name evidence="7" type="ORF">ABU614_12045</name>
    <name evidence="6" type="ORF">V2J18_05470</name>
</gene>
<keyword evidence="2" id="KW-0805">Transcription regulation</keyword>
<dbReference type="RefSeq" id="WP_336131280.1">
    <property type="nucleotide sequence ID" value="NZ_CP159925.1"/>
</dbReference>
<dbReference type="NCBIfam" id="TIGR02999">
    <property type="entry name" value="Sig-70_X6"/>
    <property type="match status" value="1"/>
</dbReference>
<evidence type="ECO:0000256" key="1">
    <source>
        <dbReference type="ARBA" id="ARBA00010641"/>
    </source>
</evidence>
<reference evidence="7" key="2">
    <citation type="submission" date="2024-06" db="EMBL/GenBank/DDBJ databases">
        <authorList>
            <person name="Li S."/>
        </authorList>
    </citation>
    <scope>NUCLEOTIDE SEQUENCE</scope>
    <source>
        <strain evidence="7">SR10</strain>
    </source>
</reference>
<dbReference type="InterPro" id="IPR013325">
    <property type="entry name" value="RNA_pol_sigma_r2"/>
</dbReference>
<evidence type="ECO:0000256" key="4">
    <source>
        <dbReference type="ARBA" id="ARBA00023163"/>
    </source>
</evidence>
<keyword evidence="8" id="KW-1185">Reference proteome</keyword>
<evidence type="ECO:0000256" key="2">
    <source>
        <dbReference type="ARBA" id="ARBA00023015"/>
    </source>
</evidence>
<dbReference type="Proteomes" id="UP001387215">
    <property type="component" value="Unassembled WGS sequence"/>
</dbReference>
<proteinExistence type="inferred from homology"/>
<dbReference type="NCBIfam" id="TIGR02937">
    <property type="entry name" value="sigma70-ECF"/>
    <property type="match status" value="1"/>
</dbReference>
<dbReference type="SUPFAM" id="SSF88946">
    <property type="entry name" value="Sigma2 domain of RNA polymerase sigma factors"/>
    <property type="match status" value="1"/>
</dbReference>
<dbReference type="EMBL" id="CP159925">
    <property type="protein sequence ID" value="XCO73140.1"/>
    <property type="molecule type" value="Genomic_DNA"/>
</dbReference>
<evidence type="ECO:0000313" key="7">
    <source>
        <dbReference type="EMBL" id="XCO73140.1"/>
    </source>
</evidence>
<dbReference type="EMBL" id="JBANDL010000002">
    <property type="protein sequence ID" value="MEI2454128.1"/>
    <property type="molecule type" value="Genomic_DNA"/>
</dbReference>
<dbReference type="PANTHER" id="PTHR43133:SF39">
    <property type="entry name" value="SIMILAR TO RNA POLYMERASE SIGMA-E FACTOR"/>
    <property type="match status" value="1"/>
</dbReference>
<organism evidence="7">
    <name type="scientific">Lysobacter firmicutimachus</name>
    <dbReference type="NCBI Taxonomy" id="1792846"/>
    <lineage>
        <taxon>Bacteria</taxon>
        <taxon>Pseudomonadati</taxon>
        <taxon>Pseudomonadota</taxon>
        <taxon>Gammaproteobacteria</taxon>
        <taxon>Lysobacterales</taxon>
        <taxon>Lysobacteraceae</taxon>
        <taxon>Lysobacter</taxon>
    </lineage>
</organism>
<dbReference type="SUPFAM" id="SSF88659">
    <property type="entry name" value="Sigma3 and sigma4 domains of RNA polymerase sigma factors"/>
    <property type="match status" value="1"/>
</dbReference>
<dbReference type="GO" id="GO:0016987">
    <property type="term" value="F:sigma factor activity"/>
    <property type="evidence" value="ECO:0007669"/>
    <property type="project" value="UniProtKB-KW"/>
</dbReference>
<protein>
    <submittedName>
        <fullName evidence="7">ECF-type sigma factor</fullName>
    </submittedName>
</protein>
<dbReference type="AlphaFoldDB" id="A0AAU8MNC5"/>
<dbReference type="InterPro" id="IPR053812">
    <property type="entry name" value="HTH_Sigma70_ECF-like"/>
</dbReference>
<evidence type="ECO:0000313" key="8">
    <source>
        <dbReference type="Proteomes" id="UP001387215"/>
    </source>
</evidence>
<keyword evidence="4" id="KW-0804">Transcription</keyword>
<dbReference type="InterPro" id="IPR013324">
    <property type="entry name" value="RNA_pol_sigma_r3/r4-like"/>
</dbReference>
<reference evidence="6 8" key="1">
    <citation type="submission" date="2024-02" db="EMBL/GenBank/DDBJ databases">
        <title>Lysobacter Genome Sequencing and Mining.</title>
        <authorList>
            <person name="Bierman J."/>
            <person name="Walker M.C."/>
        </authorList>
    </citation>
    <scope>NUCLEOTIDE SEQUENCE [LARGE SCALE GENOMIC DNA]</scope>
    <source>
        <strain evidence="6 8">PB6250</strain>
    </source>
</reference>
<dbReference type="InterPro" id="IPR011517">
    <property type="entry name" value="RNA_pol_sigma70_ECF-like"/>
</dbReference>
<evidence type="ECO:0000313" key="6">
    <source>
        <dbReference type="EMBL" id="MEI2454128.1"/>
    </source>
</evidence>
<dbReference type="PANTHER" id="PTHR43133">
    <property type="entry name" value="RNA POLYMERASE ECF-TYPE SIGMA FACTO"/>
    <property type="match status" value="1"/>
</dbReference>
<dbReference type="GO" id="GO:0006352">
    <property type="term" value="P:DNA-templated transcription initiation"/>
    <property type="evidence" value="ECO:0007669"/>
    <property type="project" value="InterPro"/>
</dbReference>
<dbReference type="Pfam" id="PF07638">
    <property type="entry name" value="Sigma70_ECF"/>
    <property type="match status" value="1"/>
</dbReference>
<dbReference type="InterPro" id="IPR014284">
    <property type="entry name" value="RNA_pol_sigma-70_dom"/>
</dbReference>
<feature type="domain" description="RNA polymerase sigma-70 ECF-like HTH" evidence="5">
    <location>
        <begin position="16"/>
        <end position="193"/>
    </location>
</feature>
<dbReference type="InterPro" id="IPR039425">
    <property type="entry name" value="RNA_pol_sigma-70-like"/>
</dbReference>
<evidence type="ECO:0000256" key="3">
    <source>
        <dbReference type="ARBA" id="ARBA00023082"/>
    </source>
</evidence>
<name>A0AAU8MNC5_9GAMM</name>